<evidence type="ECO:0000256" key="1">
    <source>
        <dbReference type="SAM" id="SignalP"/>
    </source>
</evidence>
<gene>
    <name evidence="2" type="ORF">MYF79_05790</name>
</gene>
<keyword evidence="1" id="KW-0732">Signal</keyword>
<reference evidence="2 3" key="1">
    <citation type="submission" date="2022-04" db="EMBL/GenBank/DDBJ databases">
        <title>The arsenic-methylating capacity of Chitinophaga filiformis YT5 during chitin decomposition.</title>
        <authorList>
            <person name="Chen G."/>
            <person name="Liang Y."/>
        </authorList>
    </citation>
    <scope>NUCLEOTIDE SEQUENCE [LARGE SCALE GENOMIC DNA]</scope>
    <source>
        <strain evidence="2 3">YT5</strain>
    </source>
</reference>
<keyword evidence="3" id="KW-1185">Reference proteome</keyword>
<evidence type="ECO:0000313" key="2">
    <source>
        <dbReference type="EMBL" id="UPK70808.1"/>
    </source>
</evidence>
<sequence>MRSVKVSIFALVAAAIAVLAFRNTDGGTISGKVTPLDGASMVWAISGADSLKADIADGTFSLQGAAVGTYTVVIGAKQPFKNVTISDVKVDEGKVTDLGEIKLEQ</sequence>
<dbReference type="Gene3D" id="2.60.40.1120">
    <property type="entry name" value="Carboxypeptidase-like, regulatory domain"/>
    <property type="match status" value="1"/>
</dbReference>
<protein>
    <submittedName>
        <fullName evidence="2">Carboxypeptidase-like regulatory domain-containing protein</fullName>
    </submittedName>
</protein>
<dbReference type="RefSeq" id="WP_247812970.1">
    <property type="nucleotide sequence ID" value="NZ_CP095855.1"/>
</dbReference>
<name>A0ABY4I6R5_CHIFI</name>
<feature type="chain" id="PRO_5046132324" evidence="1">
    <location>
        <begin position="21"/>
        <end position="105"/>
    </location>
</feature>
<organism evidence="2 3">
    <name type="scientific">Chitinophaga filiformis</name>
    <name type="common">Myxococcus filiformis</name>
    <name type="synonym">Flexibacter filiformis</name>
    <dbReference type="NCBI Taxonomy" id="104663"/>
    <lineage>
        <taxon>Bacteria</taxon>
        <taxon>Pseudomonadati</taxon>
        <taxon>Bacteroidota</taxon>
        <taxon>Chitinophagia</taxon>
        <taxon>Chitinophagales</taxon>
        <taxon>Chitinophagaceae</taxon>
        <taxon>Chitinophaga</taxon>
    </lineage>
</organism>
<proteinExistence type="predicted"/>
<accession>A0ABY4I6R5</accession>
<feature type="signal peptide" evidence="1">
    <location>
        <begin position="1"/>
        <end position="20"/>
    </location>
</feature>
<dbReference type="InterPro" id="IPR013784">
    <property type="entry name" value="Carb-bd-like_fold"/>
</dbReference>
<dbReference type="Proteomes" id="UP000830198">
    <property type="component" value="Chromosome"/>
</dbReference>
<dbReference type="SUPFAM" id="SSF49452">
    <property type="entry name" value="Starch-binding domain-like"/>
    <property type="match status" value="1"/>
</dbReference>
<evidence type="ECO:0000313" key="3">
    <source>
        <dbReference type="Proteomes" id="UP000830198"/>
    </source>
</evidence>
<dbReference type="EMBL" id="CP095855">
    <property type="protein sequence ID" value="UPK70808.1"/>
    <property type="molecule type" value="Genomic_DNA"/>
</dbReference>